<evidence type="ECO:0000313" key="3">
    <source>
        <dbReference type="Proteomes" id="UP000887566"/>
    </source>
</evidence>
<dbReference type="Gene3D" id="3.60.10.10">
    <property type="entry name" value="Endonuclease/exonuclease/phosphatase"/>
    <property type="match status" value="1"/>
</dbReference>
<dbReference type="InterPro" id="IPR027124">
    <property type="entry name" value="Swc5/CFDP1/2"/>
</dbReference>
<dbReference type="SUPFAM" id="SSF56219">
    <property type="entry name" value="DNase I-like"/>
    <property type="match status" value="1"/>
</dbReference>
<sequence>MVLEGGTPGPEGTPQATREEQGQSSSSSDIYDAGWTNPSGHQLADAAPRERNRLRFTKVHNIGTWNVRGMNTGKLDIVKAEMERLNINILGISELHWTGSGYFNSDDYTVYYSGNDNTRRNGVAVIVSKKVAKAVQCFNAINDRVMSIRLYGKPHSFTILQVYAPTTDANEEDIERFYADLQQAIDQVPAKDAIFIAGDFNAKVGAGEEPPVAGRFGLGERNEAGDRLVQCCQENRLAIANTWFEQPKRRLYTWTAPNGQHRNQIDYFLCQQRWKSSVQAIKTLPGADCGSDHQLLVAKVQIRFNTIKRQPATQRFDTSNIPAEYAVEVKNRLDSLSATKKAPDELWEEIKSIITAAAEQFIPYKTSAKRPKWLSDATIEIANKRRAAKASGRSIEFRSLNADFQREARHDKERYWNERCAKLEDASKRGHTRELFAQVKQARAPFAPRKAGIIKDRDGKVLQSEDQIKRRWQEYTAELYAGNRASQPAGQEDITEQEPDILDEEVAWALKQLPNRKAPGIDCIPAELLKSVPIPTLTMLC</sequence>
<protein>
    <submittedName>
        <fullName evidence="4">Endonuclease/exonuclease/phosphatase domain-containing protein</fullName>
    </submittedName>
</protein>
<evidence type="ECO:0000256" key="1">
    <source>
        <dbReference type="SAM" id="MobiDB-lite"/>
    </source>
</evidence>
<dbReference type="PANTHER" id="PTHR23227:SF85">
    <property type="entry name" value="CRANIOFACIAL DEVELOPMENT PROTEIN 2"/>
    <property type="match status" value="1"/>
</dbReference>
<feature type="region of interest" description="Disordered" evidence="1">
    <location>
        <begin position="1"/>
        <end position="49"/>
    </location>
</feature>
<keyword evidence="3" id="KW-1185">Reference proteome</keyword>
<dbReference type="Pfam" id="PF03372">
    <property type="entry name" value="Exo_endo_phos"/>
    <property type="match status" value="1"/>
</dbReference>
<feature type="domain" description="Endonuclease/exonuclease/phosphatase" evidence="2">
    <location>
        <begin position="63"/>
        <end position="293"/>
    </location>
</feature>
<dbReference type="PANTHER" id="PTHR23227">
    <property type="entry name" value="BUCENTAUR RELATED"/>
    <property type="match status" value="1"/>
</dbReference>
<evidence type="ECO:0000259" key="2">
    <source>
        <dbReference type="Pfam" id="PF03372"/>
    </source>
</evidence>
<dbReference type="CDD" id="cd09076">
    <property type="entry name" value="L1-EN"/>
    <property type="match status" value="1"/>
</dbReference>
<name>A0A914VII5_9BILA</name>
<evidence type="ECO:0000313" key="4">
    <source>
        <dbReference type="WBParaSite" id="PSAMB.scaffold1946size26503.g15730.t1"/>
    </source>
</evidence>
<dbReference type="InterPro" id="IPR036691">
    <property type="entry name" value="Endo/exonu/phosph_ase_sf"/>
</dbReference>
<dbReference type="Proteomes" id="UP000887566">
    <property type="component" value="Unplaced"/>
</dbReference>
<proteinExistence type="predicted"/>
<dbReference type="GO" id="GO:0003824">
    <property type="term" value="F:catalytic activity"/>
    <property type="evidence" value="ECO:0007669"/>
    <property type="project" value="InterPro"/>
</dbReference>
<organism evidence="3 4">
    <name type="scientific">Plectus sambesii</name>
    <dbReference type="NCBI Taxonomy" id="2011161"/>
    <lineage>
        <taxon>Eukaryota</taxon>
        <taxon>Metazoa</taxon>
        <taxon>Ecdysozoa</taxon>
        <taxon>Nematoda</taxon>
        <taxon>Chromadorea</taxon>
        <taxon>Plectida</taxon>
        <taxon>Plectina</taxon>
        <taxon>Plectoidea</taxon>
        <taxon>Plectidae</taxon>
        <taxon>Plectus</taxon>
    </lineage>
</organism>
<dbReference type="WBParaSite" id="PSAMB.scaffold1946size26503.g15730.t1">
    <property type="protein sequence ID" value="PSAMB.scaffold1946size26503.g15730.t1"/>
    <property type="gene ID" value="PSAMB.scaffold1946size26503.g15730"/>
</dbReference>
<dbReference type="InterPro" id="IPR005135">
    <property type="entry name" value="Endo/exonuclease/phosphatase"/>
</dbReference>
<dbReference type="AlphaFoldDB" id="A0A914VII5"/>
<reference evidence="4" key="1">
    <citation type="submission" date="2022-11" db="UniProtKB">
        <authorList>
            <consortium name="WormBaseParasite"/>
        </authorList>
    </citation>
    <scope>IDENTIFICATION</scope>
</reference>
<accession>A0A914VII5</accession>